<comment type="caution">
    <text evidence="1">The sequence shown here is derived from an EMBL/GenBank/DDBJ whole genome shotgun (WGS) entry which is preliminary data.</text>
</comment>
<dbReference type="Proteomes" id="UP001189429">
    <property type="component" value="Unassembled WGS sequence"/>
</dbReference>
<evidence type="ECO:0000313" key="2">
    <source>
        <dbReference type="Proteomes" id="UP001189429"/>
    </source>
</evidence>
<name>A0ABN9Y3Y1_9DINO</name>
<gene>
    <name evidence="1" type="ORF">PCOR1329_LOCUS82317</name>
</gene>
<reference evidence="1" key="1">
    <citation type="submission" date="2023-10" db="EMBL/GenBank/DDBJ databases">
        <authorList>
            <person name="Chen Y."/>
            <person name="Shah S."/>
            <person name="Dougan E. K."/>
            <person name="Thang M."/>
            <person name="Chan C."/>
        </authorList>
    </citation>
    <scope>NUCLEOTIDE SEQUENCE [LARGE SCALE GENOMIC DNA]</scope>
</reference>
<protein>
    <submittedName>
        <fullName evidence="1">Uncharacterized protein</fullName>
    </submittedName>
</protein>
<feature type="non-terminal residue" evidence="1">
    <location>
        <position position="328"/>
    </location>
</feature>
<keyword evidence="2" id="KW-1185">Reference proteome</keyword>
<sequence>MAAALVDAGARCAAAVGSQALGTWLGCSHSAACDCSCHFDASPDEALIALLKGQLDRCGPEHLHGHPTVVASCPPVGHARLEVVLALALGLCARDAVCFCLRRTALTRVEREDNYWHERVSLGRITSSRWVVVTPHFDIYEKDLSDALQLCLVGPTGGLPTKLPGHLLRMDMDRFGRNEKQLLEEGQLLAAEVRREEGLADEEAGLPALPAPSDDAPAAKALTDRASAGDAVRWVVQEARAGYHHGDELLAGTVPSRIAGDRGIVELADGTMLAVAKAETHGGTATPRDGDRAGEQELRTLPVRYNQGGSRVRDFAEAVDIMSTSTMG</sequence>
<dbReference type="EMBL" id="CAUYUJ010021826">
    <property type="protein sequence ID" value="CAK0907225.1"/>
    <property type="molecule type" value="Genomic_DNA"/>
</dbReference>
<evidence type="ECO:0000313" key="1">
    <source>
        <dbReference type="EMBL" id="CAK0907225.1"/>
    </source>
</evidence>
<organism evidence="1 2">
    <name type="scientific">Prorocentrum cordatum</name>
    <dbReference type="NCBI Taxonomy" id="2364126"/>
    <lineage>
        <taxon>Eukaryota</taxon>
        <taxon>Sar</taxon>
        <taxon>Alveolata</taxon>
        <taxon>Dinophyceae</taxon>
        <taxon>Prorocentrales</taxon>
        <taxon>Prorocentraceae</taxon>
        <taxon>Prorocentrum</taxon>
    </lineage>
</organism>
<accession>A0ABN9Y3Y1</accession>
<proteinExistence type="predicted"/>